<reference evidence="3" key="2">
    <citation type="submission" date="2015-01" db="EMBL/GenBank/DDBJ databases">
        <title>Evolutionary Origins and Diversification of the Mycorrhizal Mutualists.</title>
        <authorList>
            <consortium name="DOE Joint Genome Institute"/>
            <consortium name="Mycorrhizal Genomics Consortium"/>
            <person name="Kohler A."/>
            <person name="Kuo A."/>
            <person name="Nagy L.G."/>
            <person name="Floudas D."/>
            <person name="Copeland A."/>
            <person name="Barry K.W."/>
            <person name="Cichocki N."/>
            <person name="Veneault-Fourrey C."/>
            <person name="LaButti K."/>
            <person name="Lindquist E.A."/>
            <person name="Lipzen A."/>
            <person name="Lundell T."/>
            <person name="Morin E."/>
            <person name="Murat C."/>
            <person name="Riley R."/>
            <person name="Ohm R."/>
            <person name="Sun H."/>
            <person name="Tunlid A."/>
            <person name="Henrissat B."/>
            <person name="Grigoriev I.V."/>
            <person name="Hibbett D.S."/>
            <person name="Martin F."/>
        </authorList>
    </citation>
    <scope>NUCLEOTIDE SEQUENCE [LARGE SCALE GENOMIC DNA]</scope>
    <source>
        <strain evidence="3">Foug A</strain>
    </source>
</reference>
<proteinExistence type="predicted"/>
<sequence>MMESIRLTKDTLVDWTLLSPIHLISDSEDDEETAAAKTREKRRREEVTKREVEEAKAEWRRQCEERRAEEARKAEEERKQQEEYRAMLARLEAEAHQRAEEDRQKEINEALARMERDLQARSQAITAMQGGRVPGPSMAGAAPAVRVCEWCTVLLKDPEGCVLSEKSKARSCVLCQKARKACNWPPGQMGATTATGSGTEGSGKAVSEYLGATWQTHKTDYTSYYI</sequence>
<keyword evidence="3" id="KW-1185">Reference proteome</keyword>
<dbReference type="InParanoid" id="A0A0C3D146"/>
<dbReference type="HOGENOM" id="CLU_1225421_0_0_1"/>
<dbReference type="EMBL" id="KN822697">
    <property type="protein sequence ID" value="KIM50114.1"/>
    <property type="molecule type" value="Genomic_DNA"/>
</dbReference>
<gene>
    <name evidence="2" type="ORF">SCLCIDRAFT_34639</name>
</gene>
<name>A0A0C3D146_9AGAM</name>
<evidence type="ECO:0000313" key="2">
    <source>
        <dbReference type="EMBL" id="KIM50114.1"/>
    </source>
</evidence>
<feature type="region of interest" description="Disordered" evidence="1">
    <location>
        <begin position="25"/>
        <end position="79"/>
    </location>
</feature>
<organism evidence="2 3">
    <name type="scientific">Scleroderma citrinum Foug A</name>
    <dbReference type="NCBI Taxonomy" id="1036808"/>
    <lineage>
        <taxon>Eukaryota</taxon>
        <taxon>Fungi</taxon>
        <taxon>Dikarya</taxon>
        <taxon>Basidiomycota</taxon>
        <taxon>Agaricomycotina</taxon>
        <taxon>Agaricomycetes</taxon>
        <taxon>Agaricomycetidae</taxon>
        <taxon>Boletales</taxon>
        <taxon>Sclerodermatineae</taxon>
        <taxon>Sclerodermataceae</taxon>
        <taxon>Scleroderma</taxon>
    </lineage>
</organism>
<feature type="compositionally biased region" description="Basic and acidic residues" evidence="1">
    <location>
        <begin position="43"/>
        <end position="79"/>
    </location>
</feature>
<accession>A0A0C3D146</accession>
<reference evidence="2 3" key="1">
    <citation type="submission" date="2014-04" db="EMBL/GenBank/DDBJ databases">
        <authorList>
            <consortium name="DOE Joint Genome Institute"/>
            <person name="Kuo A."/>
            <person name="Kohler A."/>
            <person name="Nagy L.G."/>
            <person name="Floudas D."/>
            <person name="Copeland A."/>
            <person name="Barry K.W."/>
            <person name="Cichocki N."/>
            <person name="Veneault-Fourrey C."/>
            <person name="LaButti K."/>
            <person name="Lindquist E.A."/>
            <person name="Lipzen A."/>
            <person name="Lundell T."/>
            <person name="Morin E."/>
            <person name="Murat C."/>
            <person name="Sun H."/>
            <person name="Tunlid A."/>
            <person name="Henrissat B."/>
            <person name="Grigoriev I.V."/>
            <person name="Hibbett D.S."/>
            <person name="Martin F."/>
            <person name="Nordberg H.P."/>
            <person name="Cantor M.N."/>
            <person name="Hua S.X."/>
        </authorList>
    </citation>
    <scope>NUCLEOTIDE SEQUENCE [LARGE SCALE GENOMIC DNA]</scope>
    <source>
        <strain evidence="2 3">Foug A</strain>
    </source>
</reference>
<dbReference type="Proteomes" id="UP000053989">
    <property type="component" value="Unassembled WGS sequence"/>
</dbReference>
<evidence type="ECO:0000256" key="1">
    <source>
        <dbReference type="SAM" id="MobiDB-lite"/>
    </source>
</evidence>
<dbReference type="AlphaFoldDB" id="A0A0C3D146"/>
<evidence type="ECO:0000313" key="3">
    <source>
        <dbReference type="Proteomes" id="UP000053989"/>
    </source>
</evidence>
<protein>
    <submittedName>
        <fullName evidence="2">Uncharacterized protein</fullName>
    </submittedName>
</protein>